<dbReference type="NCBIfam" id="TIGR01730">
    <property type="entry name" value="RND_mfp"/>
    <property type="match status" value="1"/>
</dbReference>
<dbReference type="InterPro" id="IPR058624">
    <property type="entry name" value="MdtA-like_HH"/>
</dbReference>
<feature type="signal peptide" evidence="2">
    <location>
        <begin position="1"/>
        <end position="34"/>
    </location>
</feature>
<dbReference type="PANTHER" id="PTHR30469">
    <property type="entry name" value="MULTIDRUG RESISTANCE PROTEIN MDTA"/>
    <property type="match status" value="1"/>
</dbReference>
<evidence type="ECO:0000313" key="6">
    <source>
        <dbReference type="EMBL" id="PXW94521.1"/>
    </source>
</evidence>
<dbReference type="GO" id="GO:1990281">
    <property type="term" value="C:efflux pump complex"/>
    <property type="evidence" value="ECO:0007669"/>
    <property type="project" value="TreeGrafter"/>
</dbReference>
<dbReference type="Gene3D" id="2.40.420.20">
    <property type="match status" value="1"/>
</dbReference>
<feature type="chain" id="PRO_5016263660" evidence="2">
    <location>
        <begin position="35"/>
        <end position="363"/>
    </location>
</feature>
<feature type="domain" description="CzcB-like C-terminal circularly permuted SH3-like" evidence="5">
    <location>
        <begin position="295"/>
        <end position="348"/>
    </location>
</feature>
<evidence type="ECO:0000256" key="2">
    <source>
        <dbReference type="SAM" id="SignalP"/>
    </source>
</evidence>
<feature type="domain" description="Multidrug resistance protein MdtA-like barrel-sandwich hybrid" evidence="4">
    <location>
        <begin position="62"/>
        <end position="201"/>
    </location>
</feature>
<evidence type="ECO:0000259" key="4">
    <source>
        <dbReference type="Pfam" id="PF25917"/>
    </source>
</evidence>
<dbReference type="Pfam" id="PF25917">
    <property type="entry name" value="BSH_RND"/>
    <property type="match status" value="1"/>
</dbReference>
<dbReference type="OrthoDB" id="9806939at2"/>
<keyword evidence="7" id="KW-1185">Reference proteome</keyword>
<comment type="similarity">
    <text evidence="1">Belongs to the membrane fusion protein (MFP) (TC 8.A.1) family.</text>
</comment>
<dbReference type="InterPro" id="IPR058649">
    <property type="entry name" value="CzcB_C"/>
</dbReference>
<dbReference type="GO" id="GO:0015562">
    <property type="term" value="F:efflux transmembrane transporter activity"/>
    <property type="evidence" value="ECO:0007669"/>
    <property type="project" value="TreeGrafter"/>
</dbReference>
<feature type="domain" description="Multidrug resistance protein MdtA-like alpha-helical hairpin" evidence="3">
    <location>
        <begin position="103"/>
        <end position="166"/>
    </location>
</feature>
<protein>
    <submittedName>
        <fullName evidence="6">RND family efflux transporter MFP subunit</fullName>
    </submittedName>
</protein>
<organism evidence="6 7">
    <name type="scientific">Sphaerotilus hippei</name>
    <dbReference type="NCBI Taxonomy" id="744406"/>
    <lineage>
        <taxon>Bacteria</taxon>
        <taxon>Pseudomonadati</taxon>
        <taxon>Pseudomonadota</taxon>
        <taxon>Betaproteobacteria</taxon>
        <taxon>Burkholderiales</taxon>
        <taxon>Sphaerotilaceae</taxon>
        <taxon>Sphaerotilus</taxon>
    </lineage>
</organism>
<accession>A0A318GXM4</accession>
<keyword evidence="2" id="KW-0732">Signal</keyword>
<evidence type="ECO:0000259" key="5">
    <source>
        <dbReference type="Pfam" id="PF25975"/>
    </source>
</evidence>
<proteinExistence type="inferred from homology"/>
<dbReference type="Pfam" id="PF25975">
    <property type="entry name" value="CzcB_C"/>
    <property type="match status" value="1"/>
</dbReference>
<dbReference type="EMBL" id="QJJS01000013">
    <property type="protein sequence ID" value="PXW94521.1"/>
    <property type="molecule type" value="Genomic_DNA"/>
</dbReference>
<evidence type="ECO:0000256" key="1">
    <source>
        <dbReference type="ARBA" id="ARBA00009477"/>
    </source>
</evidence>
<dbReference type="Proteomes" id="UP000247811">
    <property type="component" value="Unassembled WGS sequence"/>
</dbReference>
<dbReference type="InterPro" id="IPR006143">
    <property type="entry name" value="RND_pump_MFP"/>
</dbReference>
<comment type="caution">
    <text evidence="6">The sequence shown here is derived from an EMBL/GenBank/DDBJ whole genome shotgun (WGS) entry which is preliminary data.</text>
</comment>
<dbReference type="Gene3D" id="2.40.50.100">
    <property type="match status" value="1"/>
</dbReference>
<dbReference type="SUPFAM" id="SSF111369">
    <property type="entry name" value="HlyD-like secretion proteins"/>
    <property type="match status" value="1"/>
</dbReference>
<dbReference type="Gene3D" id="1.10.287.470">
    <property type="entry name" value="Helix hairpin bin"/>
    <property type="match status" value="1"/>
</dbReference>
<dbReference type="InterPro" id="IPR058625">
    <property type="entry name" value="MdtA-like_BSH"/>
</dbReference>
<gene>
    <name evidence="6" type="ORF">C7444_11312</name>
</gene>
<dbReference type="PANTHER" id="PTHR30469:SF18">
    <property type="entry name" value="RESISTANCE-NODULATION-CELL DIVISION (RND) EFFLUX MEMBRANE FUSION PROTEIN-RELATED"/>
    <property type="match status" value="1"/>
</dbReference>
<evidence type="ECO:0000259" key="3">
    <source>
        <dbReference type="Pfam" id="PF25876"/>
    </source>
</evidence>
<dbReference type="AlphaFoldDB" id="A0A318GXM4"/>
<dbReference type="Pfam" id="PF25876">
    <property type="entry name" value="HH_MFP_RND"/>
    <property type="match status" value="1"/>
</dbReference>
<reference evidence="6 7" key="1">
    <citation type="submission" date="2018-05" db="EMBL/GenBank/DDBJ databases">
        <title>Genomic Encyclopedia of Type Strains, Phase IV (KMG-IV): sequencing the most valuable type-strain genomes for metagenomic binning, comparative biology and taxonomic classification.</title>
        <authorList>
            <person name="Goeker M."/>
        </authorList>
    </citation>
    <scope>NUCLEOTIDE SEQUENCE [LARGE SCALE GENOMIC DNA]</scope>
    <source>
        <strain evidence="6 7">DSM 566</strain>
    </source>
</reference>
<dbReference type="RefSeq" id="WP_110401420.1">
    <property type="nucleotide sequence ID" value="NZ_QJJS01000013.1"/>
</dbReference>
<evidence type="ECO:0000313" key="7">
    <source>
        <dbReference type="Proteomes" id="UP000247811"/>
    </source>
</evidence>
<name>A0A318GXM4_9BURK</name>
<sequence>MPRTPAPPLPFVALRRGRTLLLAALMAGPLQARAAVEVPVVEVRSQATRRGLEIDGAVQAVRQATVAAQVSGNVLQLQVRAGDQVKAGQPLARIDERGAVAALAQSSAGVAQAEADLRNARTQLERSRELRAQGYVSQSALDNAENQFKAAEAGMAQAGAGRQQAALTRSFASVTAPFEGVVLATHLDTGDLAIPGRAVATVYQPGALRAVVQVPASQAMLARTARRIEVQLPDQRWVAPVRRTDLPTADAVTQTVEWRLDLSGADGGSLLPGQTVRVRFADPAGATTASATALSVPVGALLRRGELTAVYVARGGQFVLRAVRPGATQGDRVEVLAGLSAGERVATDAVRAGLADARPAAAR</sequence>
<dbReference type="Gene3D" id="2.40.30.170">
    <property type="match status" value="1"/>
</dbReference>